<evidence type="ECO:0000256" key="5">
    <source>
        <dbReference type="SAM" id="MobiDB-lite"/>
    </source>
</evidence>
<dbReference type="EMBL" id="JAOTPV010000027">
    <property type="protein sequence ID" value="KAJ4470114.1"/>
    <property type="molecule type" value="Genomic_DNA"/>
</dbReference>
<keyword evidence="4" id="KW-0539">Nucleus</keyword>
<evidence type="ECO:0000256" key="2">
    <source>
        <dbReference type="ARBA" id="ARBA00023015"/>
    </source>
</evidence>
<dbReference type="PANTHER" id="PTHR33572:SF3">
    <property type="entry name" value="VELVET COMPLEX SUBUNIT B"/>
    <property type="match status" value="1"/>
</dbReference>
<dbReference type="Proteomes" id="UP001150266">
    <property type="component" value="Unassembled WGS sequence"/>
</dbReference>
<evidence type="ECO:0000259" key="6">
    <source>
        <dbReference type="PROSITE" id="PS51821"/>
    </source>
</evidence>
<dbReference type="PROSITE" id="PS51821">
    <property type="entry name" value="VELVET"/>
    <property type="match status" value="1"/>
</dbReference>
<comment type="subcellular location">
    <subcellularLocation>
        <location evidence="1">Nucleus</location>
    </subcellularLocation>
</comment>
<keyword evidence="3" id="KW-0804">Transcription</keyword>
<dbReference type="InterPro" id="IPR037525">
    <property type="entry name" value="Velvet_dom"/>
</dbReference>
<keyword evidence="2" id="KW-0805">Transcription regulation</keyword>
<dbReference type="AlphaFoldDB" id="A0A9W9A022"/>
<dbReference type="InterPro" id="IPR038491">
    <property type="entry name" value="Velvet_dom_sf"/>
</dbReference>
<sequence>MDNHLYATGNSLKDQAIYFGAGQWKGRVLRIELRELQHADLGRKYAEVDRRPLDPPPVVALRLFERIGMDQESEISSHETIETIGLLCAVELIPVLEFGGGQHPTCDMNNSDSCANSPEYGSNHYMPIDVQDSSFVKKSLVPASEIARLTENVLVGSKIIQPHLIGLNGQKKLLFVFSDLSVRSLGLFRLRYKFCDLFSILPGDTDTMIQAECIGGMFRVFSTKDFPGLQLSTTLTKILSAQGVSLNIRNSARRPKKAKKQNDHGYQTKQEPEEFEEIQ</sequence>
<dbReference type="Pfam" id="PF11754">
    <property type="entry name" value="Velvet"/>
    <property type="match status" value="1"/>
</dbReference>
<organism evidence="7 8">
    <name type="scientific">Lentinula aciculospora</name>
    <dbReference type="NCBI Taxonomy" id="153920"/>
    <lineage>
        <taxon>Eukaryota</taxon>
        <taxon>Fungi</taxon>
        <taxon>Dikarya</taxon>
        <taxon>Basidiomycota</taxon>
        <taxon>Agaricomycotina</taxon>
        <taxon>Agaricomycetes</taxon>
        <taxon>Agaricomycetidae</taxon>
        <taxon>Agaricales</taxon>
        <taxon>Marasmiineae</taxon>
        <taxon>Omphalotaceae</taxon>
        <taxon>Lentinula</taxon>
    </lineage>
</organism>
<dbReference type="PANTHER" id="PTHR33572">
    <property type="entry name" value="SPORE DEVELOPMENT REGULATOR VOSA"/>
    <property type="match status" value="1"/>
</dbReference>
<evidence type="ECO:0000256" key="3">
    <source>
        <dbReference type="ARBA" id="ARBA00023163"/>
    </source>
</evidence>
<dbReference type="OrthoDB" id="5599552at2759"/>
<feature type="region of interest" description="Disordered" evidence="5">
    <location>
        <begin position="251"/>
        <end position="279"/>
    </location>
</feature>
<dbReference type="InterPro" id="IPR021740">
    <property type="entry name" value="Velvet"/>
</dbReference>
<comment type="caution">
    <text evidence="7">The sequence shown here is derived from an EMBL/GenBank/DDBJ whole genome shotgun (WGS) entry which is preliminary data.</text>
</comment>
<reference evidence="7" key="1">
    <citation type="submission" date="2022-08" db="EMBL/GenBank/DDBJ databases">
        <title>A Global Phylogenomic Analysis of the Shiitake Genus Lentinula.</title>
        <authorList>
            <consortium name="DOE Joint Genome Institute"/>
            <person name="Sierra-Patev S."/>
            <person name="Min B."/>
            <person name="Naranjo-Ortiz M."/>
            <person name="Looney B."/>
            <person name="Konkel Z."/>
            <person name="Slot J.C."/>
            <person name="Sakamoto Y."/>
            <person name="Steenwyk J.L."/>
            <person name="Rokas A."/>
            <person name="Carro J."/>
            <person name="Camarero S."/>
            <person name="Ferreira P."/>
            <person name="Molpeceres G."/>
            <person name="Ruiz-Duenas F.J."/>
            <person name="Serrano A."/>
            <person name="Henrissat B."/>
            <person name="Drula E."/>
            <person name="Hughes K.W."/>
            <person name="Mata J.L."/>
            <person name="Ishikawa N.K."/>
            <person name="Vargas-Isla R."/>
            <person name="Ushijima S."/>
            <person name="Smith C.A."/>
            <person name="Ahrendt S."/>
            <person name="Andreopoulos W."/>
            <person name="He G."/>
            <person name="Labutti K."/>
            <person name="Lipzen A."/>
            <person name="Ng V."/>
            <person name="Riley R."/>
            <person name="Sandor L."/>
            <person name="Barry K."/>
            <person name="Martinez A.T."/>
            <person name="Xiao Y."/>
            <person name="Gibbons J.G."/>
            <person name="Terashima K."/>
            <person name="Grigoriev I.V."/>
            <person name="Hibbett D.S."/>
        </authorList>
    </citation>
    <scope>NUCLEOTIDE SEQUENCE</scope>
    <source>
        <strain evidence="7">JLM2183</strain>
    </source>
</reference>
<feature type="domain" description="Velvet" evidence="6">
    <location>
        <begin position="26"/>
        <end position="249"/>
    </location>
</feature>
<dbReference type="Gene3D" id="2.60.40.3960">
    <property type="entry name" value="Velvet domain"/>
    <property type="match status" value="1"/>
</dbReference>
<name>A0A9W9A022_9AGAR</name>
<evidence type="ECO:0000313" key="8">
    <source>
        <dbReference type="Proteomes" id="UP001150266"/>
    </source>
</evidence>
<dbReference type="GO" id="GO:0005634">
    <property type="term" value="C:nucleus"/>
    <property type="evidence" value="ECO:0007669"/>
    <property type="project" value="UniProtKB-SubCell"/>
</dbReference>
<keyword evidence="8" id="KW-1185">Reference proteome</keyword>
<proteinExistence type="predicted"/>
<accession>A0A9W9A022</accession>
<evidence type="ECO:0000256" key="1">
    <source>
        <dbReference type="ARBA" id="ARBA00004123"/>
    </source>
</evidence>
<evidence type="ECO:0000313" key="7">
    <source>
        <dbReference type="EMBL" id="KAJ4470114.1"/>
    </source>
</evidence>
<gene>
    <name evidence="7" type="ORF">J3R30DRAFT_3301815</name>
</gene>
<evidence type="ECO:0000256" key="4">
    <source>
        <dbReference type="ARBA" id="ARBA00023242"/>
    </source>
</evidence>
<protein>
    <submittedName>
        <fullName evidence="7">Velvet factor-domain-containing protein</fullName>
    </submittedName>
</protein>